<dbReference type="PRINTS" id="PR00184">
    <property type="entry name" value="NEISSPPORIN"/>
</dbReference>
<dbReference type="SUPFAM" id="SSF56935">
    <property type="entry name" value="Porins"/>
    <property type="match status" value="1"/>
</dbReference>
<evidence type="ECO:0000256" key="10">
    <source>
        <dbReference type="ARBA" id="ARBA00023237"/>
    </source>
</evidence>
<dbReference type="Gene3D" id="2.40.160.10">
    <property type="entry name" value="Porin"/>
    <property type="match status" value="1"/>
</dbReference>
<dbReference type="AlphaFoldDB" id="A0A562QWF6"/>
<dbReference type="Proteomes" id="UP000318431">
    <property type="component" value="Unassembled WGS sequence"/>
</dbReference>
<organism evidence="12 13">
    <name type="scientific">Pseudoduganella lurida</name>
    <dbReference type="NCBI Taxonomy" id="1036180"/>
    <lineage>
        <taxon>Bacteria</taxon>
        <taxon>Pseudomonadati</taxon>
        <taxon>Pseudomonadota</taxon>
        <taxon>Betaproteobacteria</taxon>
        <taxon>Burkholderiales</taxon>
        <taxon>Oxalobacteraceae</taxon>
        <taxon>Telluria group</taxon>
        <taxon>Pseudoduganella</taxon>
    </lineage>
</organism>
<reference evidence="12 13" key="1">
    <citation type="journal article" date="2015" name="Stand. Genomic Sci.">
        <title>Genomic Encyclopedia of Bacterial and Archaeal Type Strains, Phase III: the genomes of soil and plant-associated and newly described type strains.</title>
        <authorList>
            <person name="Whitman W.B."/>
            <person name="Woyke T."/>
            <person name="Klenk H.P."/>
            <person name="Zhou Y."/>
            <person name="Lilburn T.G."/>
            <person name="Beck B.J."/>
            <person name="De Vos P."/>
            <person name="Vandamme P."/>
            <person name="Eisen J.A."/>
            <person name="Garrity G."/>
            <person name="Hugenholtz P."/>
            <person name="Kyrpides N.C."/>
        </authorList>
    </citation>
    <scope>NUCLEOTIDE SEQUENCE [LARGE SCALE GENOMIC DNA]</scope>
    <source>
        <strain evidence="12 13">CGMCC 1.10822</strain>
    </source>
</reference>
<keyword evidence="6" id="KW-0732">Signal</keyword>
<accession>A0A562QWF6</accession>
<evidence type="ECO:0000256" key="1">
    <source>
        <dbReference type="ARBA" id="ARBA00004571"/>
    </source>
</evidence>
<keyword evidence="5" id="KW-0812">Transmembrane</keyword>
<dbReference type="InterPro" id="IPR033900">
    <property type="entry name" value="Gram_neg_porin_domain"/>
</dbReference>
<keyword evidence="7" id="KW-0406">Ion transport</keyword>
<keyword evidence="4" id="KW-1134">Transmembrane beta strand</keyword>
<protein>
    <submittedName>
        <fullName evidence="12">Putative porin</fullName>
    </submittedName>
</protein>
<sequence length="381" mass="39864">MGTVFAPTDGGCPDQTAAGTIEGMKKPLLQLVLFLACGAAGAQPVQIYGRLNVSFEALRAAGVHAERLSNNRSVLGFRGSEDLGDGMKAVFQIEGTLSPDTGAGSLAQRDTRVGIEGPWGTLFAGHWITAYNSATSSLDPFYPTTAGYMNILANGAAASTDNVSDVASFDRRQANSVHWWSPRWRGWSLRLTHGLAEERPAGGAHPSLLSLALVHDAGPWYAVLAHERHHEYHGAGTADTGTKAALAYTFGTARTTRLALIGERLAYELPGSRLARNAAYLSLSHQAGPHGLRASLGKAFDGSGAGSVGFVKGGDATGALSATLGYDYTLSPRTSVYAYHSRLHNGANAAYDFPINGAAALAGSLQGAHLAATAFGLRHNF</sequence>
<keyword evidence="9" id="KW-0472">Membrane</keyword>
<dbReference type="EMBL" id="VLLB01000012">
    <property type="protein sequence ID" value="TWI61115.1"/>
    <property type="molecule type" value="Genomic_DNA"/>
</dbReference>
<evidence type="ECO:0000256" key="4">
    <source>
        <dbReference type="ARBA" id="ARBA00022452"/>
    </source>
</evidence>
<dbReference type="PANTHER" id="PTHR34501:SF9">
    <property type="entry name" value="MAJOR OUTER MEMBRANE PROTEIN P.IA"/>
    <property type="match status" value="1"/>
</dbReference>
<comment type="caution">
    <text evidence="12">The sequence shown here is derived from an EMBL/GenBank/DDBJ whole genome shotgun (WGS) entry which is preliminary data.</text>
</comment>
<dbReference type="CDD" id="cd00342">
    <property type="entry name" value="gram_neg_porins"/>
    <property type="match status" value="1"/>
</dbReference>
<dbReference type="InterPro" id="IPR002299">
    <property type="entry name" value="Porin_Neis"/>
</dbReference>
<evidence type="ECO:0000256" key="9">
    <source>
        <dbReference type="ARBA" id="ARBA00023136"/>
    </source>
</evidence>
<dbReference type="InterPro" id="IPR023614">
    <property type="entry name" value="Porin_dom_sf"/>
</dbReference>
<evidence type="ECO:0000256" key="5">
    <source>
        <dbReference type="ARBA" id="ARBA00022692"/>
    </source>
</evidence>
<dbReference type="PANTHER" id="PTHR34501">
    <property type="entry name" value="PROTEIN YDDL-RELATED"/>
    <property type="match status" value="1"/>
</dbReference>
<dbReference type="GO" id="GO:0009279">
    <property type="term" value="C:cell outer membrane"/>
    <property type="evidence" value="ECO:0007669"/>
    <property type="project" value="UniProtKB-SubCell"/>
</dbReference>
<dbReference type="Pfam" id="PF13609">
    <property type="entry name" value="Porin_4"/>
    <property type="match status" value="1"/>
</dbReference>
<evidence type="ECO:0000256" key="8">
    <source>
        <dbReference type="ARBA" id="ARBA00023114"/>
    </source>
</evidence>
<dbReference type="GO" id="GO:0046930">
    <property type="term" value="C:pore complex"/>
    <property type="evidence" value="ECO:0007669"/>
    <property type="project" value="UniProtKB-KW"/>
</dbReference>
<keyword evidence="8" id="KW-0626">Porin</keyword>
<gene>
    <name evidence="12" type="ORF">IP91_04702</name>
</gene>
<evidence type="ECO:0000313" key="12">
    <source>
        <dbReference type="EMBL" id="TWI61115.1"/>
    </source>
</evidence>
<dbReference type="GO" id="GO:0006811">
    <property type="term" value="P:monoatomic ion transport"/>
    <property type="evidence" value="ECO:0007669"/>
    <property type="project" value="UniProtKB-KW"/>
</dbReference>
<evidence type="ECO:0000256" key="2">
    <source>
        <dbReference type="ARBA" id="ARBA00011233"/>
    </source>
</evidence>
<proteinExistence type="predicted"/>
<comment type="subcellular location">
    <subcellularLocation>
        <location evidence="1">Cell outer membrane</location>
        <topology evidence="1">Multi-pass membrane protein</topology>
    </subcellularLocation>
</comment>
<evidence type="ECO:0000256" key="3">
    <source>
        <dbReference type="ARBA" id="ARBA00022448"/>
    </source>
</evidence>
<evidence type="ECO:0000256" key="7">
    <source>
        <dbReference type="ARBA" id="ARBA00023065"/>
    </source>
</evidence>
<dbReference type="InterPro" id="IPR050298">
    <property type="entry name" value="Gram-neg_bact_OMP"/>
</dbReference>
<comment type="subunit">
    <text evidence="2">Homotrimer.</text>
</comment>
<keyword evidence="13" id="KW-1185">Reference proteome</keyword>
<keyword evidence="3" id="KW-0813">Transport</keyword>
<feature type="domain" description="Porin" evidence="11">
    <location>
        <begin position="32"/>
        <end position="346"/>
    </location>
</feature>
<dbReference type="GO" id="GO:0015288">
    <property type="term" value="F:porin activity"/>
    <property type="evidence" value="ECO:0007669"/>
    <property type="project" value="UniProtKB-KW"/>
</dbReference>
<name>A0A562QWF6_9BURK</name>
<evidence type="ECO:0000259" key="11">
    <source>
        <dbReference type="Pfam" id="PF13609"/>
    </source>
</evidence>
<keyword evidence="10" id="KW-0998">Cell outer membrane</keyword>
<evidence type="ECO:0000256" key="6">
    <source>
        <dbReference type="ARBA" id="ARBA00022729"/>
    </source>
</evidence>
<evidence type="ECO:0000313" key="13">
    <source>
        <dbReference type="Proteomes" id="UP000318431"/>
    </source>
</evidence>